<feature type="region of interest" description="Disordered" evidence="1">
    <location>
        <begin position="1"/>
        <end position="43"/>
    </location>
</feature>
<reference evidence="3" key="1">
    <citation type="submission" date="2018-05" db="EMBL/GenBank/DDBJ databases">
        <authorList>
            <person name="Lanie J.A."/>
            <person name="Ng W.-L."/>
            <person name="Kazmierczak K.M."/>
            <person name="Andrzejewski T.M."/>
            <person name="Davidsen T.M."/>
            <person name="Wayne K.J."/>
            <person name="Tettelin H."/>
            <person name="Glass J.I."/>
            <person name="Rusch D."/>
            <person name="Podicherti R."/>
            <person name="Tsui H.-C.T."/>
            <person name="Winkler M.E."/>
        </authorList>
    </citation>
    <scope>NUCLEOTIDE SEQUENCE</scope>
</reference>
<evidence type="ECO:0000313" key="3">
    <source>
        <dbReference type="EMBL" id="SVB99286.1"/>
    </source>
</evidence>
<feature type="domain" description="DUF4167" evidence="2">
    <location>
        <begin position="16"/>
        <end position="91"/>
    </location>
</feature>
<feature type="compositionally biased region" description="Polar residues" evidence="1">
    <location>
        <begin position="29"/>
        <end position="42"/>
    </location>
</feature>
<evidence type="ECO:0000259" key="2">
    <source>
        <dbReference type="Pfam" id="PF13763"/>
    </source>
</evidence>
<proteinExistence type="predicted"/>
<feature type="compositionally biased region" description="Basic and acidic residues" evidence="1">
    <location>
        <begin position="88"/>
        <end position="97"/>
    </location>
</feature>
<protein>
    <recommendedName>
        <fullName evidence="2">DUF4167 domain-containing protein</fullName>
    </recommendedName>
</protein>
<feature type="compositionally biased region" description="Basic residues" evidence="1">
    <location>
        <begin position="1"/>
        <end position="15"/>
    </location>
</feature>
<dbReference type="AlphaFoldDB" id="A0A382II41"/>
<name>A0A382II41_9ZZZZ</name>
<sequence length="128" mass="14957">MFQRNRRGFRRRSNGRGRSSRENGYMQARSRSNSFSNNQTRYNFKPIQSAEKLLEKYNSLAKEAMSLGDKTLCENYLQHADHFMRVVEDKSKNKDQSKANVINKSTVDDKRPSENSEIKQEDATKSQE</sequence>
<feature type="compositionally biased region" description="Basic and acidic residues" evidence="1">
    <location>
        <begin position="106"/>
        <end position="128"/>
    </location>
</feature>
<feature type="region of interest" description="Disordered" evidence="1">
    <location>
        <begin position="88"/>
        <end position="128"/>
    </location>
</feature>
<gene>
    <name evidence="3" type="ORF">METZ01_LOCUS252140</name>
</gene>
<evidence type="ECO:0000256" key="1">
    <source>
        <dbReference type="SAM" id="MobiDB-lite"/>
    </source>
</evidence>
<dbReference type="InterPro" id="IPR025430">
    <property type="entry name" value="DUF4167"/>
</dbReference>
<dbReference type="EMBL" id="UINC01067537">
    <property type="protein sequence ID" value="SVB99286.1"/>
    <property type="molecule type" value="Genomic_DNA"/>
</dbReference>
<organism evidence="3">
    <name type="scientific">marine metagenome</name>
    <dbReference type="NCBI Taxonomy" id="408172"/>
    <lineage>
        <taxon>unclassified sequences</taxon>
        <taxon>metagenomes</taxon>
        <taxon>ecological metagenomes</taxon>
    </lineage>
</organism>
<accession>A0A382II41</accession>
<dbReference type="Pfam" id="PF13763">
    <property type="entry name" value="DUF4167"/>
    <property type="match status" value="1"/>
</dbReference>